<dbReference type="InterPro" id="IPR029058">
    <property type="entry name" value="AB_hydrolase_fold"/>
</dbReference>
<gene>
    <name evidence="2" type="ORF">SIM66_02795</name>
</gene>
<evidence type="ECO:0000313" key="2">
    <source>
        <dbReference type="EMBL" id="MDX5950141.1"/>
    </source>
</evidence>
<accession>A0ABU4P057</accession>
<evidence type="ECO:0000259" key="1">
    <source>
        <dbReference type="Pfam" id="PF12697"/>
    </source>
</evidence>
<evidence type="ECO:0000313" key="3">
    <source>
        <dbReference type="Proteomes" id="UP001277471"/>
    </source>
</evidence>
<dbReference type="Gene3D" id="3.40.50.1820">
    <property type="entry name" value="alpha/beta hydrolase"/>
    <property type="match status" value="1"/>
</dbReference>
<keyword evidence="2" id="KW-0378">Hydrolase</keyword>
<dbReference type="EMBL" id="JAWXYC010000001">
    <property type="protein sequence ID" value="MDX5950141.1"/>
    <property type="molecule type" value="Genomic_DNA"/>
</dbReference>
<dbReference type="Proteomes" id="UP001277471">
    <property type="component" value="Unassembled WGS sequence"/>
</dbReference>
<sequence>MTEAPGGVRWPLETAIAMGAFELVALFCGGQAPPSELESHLFMRLWVRKIARRTITLLAVSAVVLLLVRAYDSQRGLPLEIWHTFVPQELHRKDLESGGWTEYMKTEAAIFDSVRAEVTQKLPPGDRIPVNRYFDGSPIYPGRFDRDWNRSYVLEPDGPVKGAVLFLHGLTDSPYSLRHIARLYQAYGFVAIAIRLPGHGTVPAGLTDIEWEDWLAATRLAAREAQRRIAPDQPFHVVGFSNGGALAMMYALDALDDARLKRPDRIVLISPMIGITAFARFAGLAGLPAIFPPFAKAAWLGVVPEFNPFKYNSFPVNGARQSYLLTSALQSRIANLAGHGRLDGLPPILTFQSVMDFTVSTRAILSGLYAHLPANGSELVLFDVNRNTKFGPLLSSASDTMLARILPDPPRLFRTTIITNADAERPDVVARTTEAGAETERVQELGLVYPPDVYSLSHVALPFPTTDSLYGLHPDPTEDFGIHLGAVAARGERGALIVSMDALLRMSSNPFFPYLLGRIEETLAHEVSGEASGHRLSNDRSP</sequence>
<dbReference type="InterPro" id="IPR000073">
    <property type="entry name" value="AB_hydrolase_1"/>
</dbReference>
<name>A0ABU4P057_AZOBR</name>
<feature type="domain" description="AB hydrolase-1" evidence="1">
    <location>
        <begin position="164"/>
        <end position="316"/>
    </location>
</feature>
<proteinExistence type="predicted"/>
<dbReference type="Pfam" id="PF12697">
    <property type="entry name" value="Abhydrolase_6"/>
    <property type="match status" value="1"/>
</dbReference>
<dbReference type="RefSeq" id="WP_244621316.1">
    <property type="nucleotide sequence ID" value="NZ_JAMZIJ010000011.1"/>
</dbReference>
<organism evidence="2 3">
    <name type="scientific">Azospirillum brasilense</name>
    <dbReference type="NCBI Taxonomy" id="192"/>
    <lineage>
        <taxon>Bacteria</taxon>
        <taxon>Pseudomonadati</taxon>
        <taxon>Pseudomonadota</taxon>
        <taxon>Alphaproteobacteria</taxon>
        <taxon>Rhodospirillales</taxon>
        <taxon>Azospirillaceae</taxon>
        <taxon>Azospirillum</taxon>
    </lineage>
</organism>
<dbReference type="GeneID" id="56447452"/>
<keyword evidence="3" id="KW-1185">Reference proteome</keyword>
<reference evidence="2 3" key="1">
    <citation type="submission" date="2023-11" db="EMBL/GenBank/DDBJ databases">
        <title>MicrobeMod: A computational toolkit for identifying prokaryotic methylation and restriction-modification with nanopore sequencing.</title>
        <authorList>
            <person name="Crits-Christoph A."/>
            <person name="Kang S.C."/>
            <person name="Lee H."/>
            <person name="Ostrov N."/>
        </authorList>
    </citation>
    <scope>NUCLEOTIDE SEQUENCE [LARGE SCALE GENOMIC DNA]</scope>
    <source>
        <strain evidence="2 3">ATCC 29145</strain>
    </source>
</reference>
<protein>
    <submittedName>
        <fullName evidence="2">Alpha/beta hydrolase</fullName>
    </submittedName>
</protein>
<dbReference type="GO" id="GO:0016787">
    <property type="term" value="F:hydrolase activity"/>
    <property type="evidence" value="ECO:0007669"/>
    <property type="project" value="UniProtKB-KW"/>
</dbReference>
<dbReference type="SUPFAM" id="SSF53474">
    <property type="entry name" value="alpha/beta-Hydrolases"/>
    <property type="match status" value="1"/>
</dbReference>
<comment type="caution">
    <text evidence="2">The sequence shown here is derived from an EMBL/GenBank/DDBJ whole genome shotgun (WGS) entry which is preliminary data.</text>
</comment>